<evidence type="ECO:0000256" key="9">
    <source>
        <dbReference type="ARBA" id="ARBA00023136"/>
    </source>
</evidence>
<name>A0A2K1QZS2_9PEZI</name>
<proteinExistence type="inferred from homology"/>
<feature type="region of interest" description="Disordered" evidence="10">
    <location>
        <begin position="1"/>
        <end position="83"/>
    </location>
</feature>
<evidence type="ECO:0000256" key="4">
    <source>
        <dbReference type="ARBA" id="ARBA00022679"/>
    </source>
</evidence>
<protein>
    <recommendedName>
        <fullName evidence="3">dolichol kinase</fullName>
        <ecNumber evidence="3">2.7.1.108</ecNumber>
    </recommendedName>
</protein>
<feature type="region of interest" description="Disordered" evidence="10">
    <location>
        <begin position="449"/>
        <end position="470"/>
    </location>
</feature>
<dbReference type="GO" id="GO:0005789">
    <property type="term" value="C:endoplasmic reticulum membrane"/>
    <property type="evidence" value="ECO:0007669"/>
    <property type="project" value="UniProtKB-SubCell"/>
</dbReference>
<dbReference type="InterPro" id="IPR032974">
    <property type="entry name" value="Polypren_kinase"/>
</dbReference>
<reference evidence="12 13" key="1">
    <citation type="submission" date="2017-06" db="EMBL/GenBank/DDBJ databases">
        <title>Draft genome sequence of a variant of Elsinoe murrayae.</title>
        <authorList>
            <person name="Cheng Q."/>
        </authorList>
    </citation>
    <scope>NUCLEOTIDE SEQUENCE [LARGE SCALE GENOMIC DNA]</scope>
    <source>
        <strain evidence="12 13">CQ-2017a</strain>
    </source>
</reference>
<feature type="region of interest" description="Disordered" evidence="10">
    <location>
        <begin position="92"/>
        <end position="111"/>
    </location>
</feature>
<feature type="transmembrane region" description="Helical" evidence="11">
    <location>
        <begin position="163"/>
        <end position="183"/>
    </location>
</feature>
<keyword evidence="13" id="KW-1185">Reference proteome</keyword>
<feature type="compositionally biased region" description="Polar residues" evidence="10">
    <location>
        <begin position="53"/>
        <end position="63"/>
    </location>
</feature>
<dbReference type="GO" id="GO:0043048">
    <property type="term" value="P:dolichyl monophosphate biosynthetic process"/>
    <property type="evidence" value="ECO:0007669"/>
    <property type="project" value="TreeGrafter"/>
</dbReference>
<accession>A0A2K1QZS2</accession>
<dbReference type="EMBL" id="NKHZ01000025">
    <property type="protein sequence ID" value="PNS20539.1"/>
    <property type="molecule type" value="Genomic_DNA"/>
</dbReference>
<feature type="transmembrane region" description="Helical" evidence="11">
    <location>
        <begin position="595"/>
        <end position="615"/>
    </location>
</feature>
<feature type="compositionally biased region" description="Basic and acidic residues" evidence="10">
    <location>
        <begin position="492"/>
        <end position="509"/>
    </location>
</feature>
<dbReference type="OrthoDB" id="377083at2759"/>
<feature type="transmembrane region" description="Helical" evidence="11">
    <location>
        <begin position="791"/>
        <end position="810"/>
    </location>
</feature>
<dbReference type="STRING" id="2082308.A0A2K1QZS2"/>
<dbReference type="PANTHER" id="PTHR13205">
    <property type="entry name" value="TRANSMEMBRANE PROTEIN 15-RELATED"/>
    <property type="match status" value="1"/>
</dbReference>
<feature type="region of interest" description="Disordered" evidence="10">
    <location>
        <begin position="484"/>
        <end position="514"/>
    </location>
</feature>
<comment type="subcellular location">
    <subcellularLocation>
        <location evidence="1">Endoplasmic reticulum membrane</location>
        <topology evidence="1">Multi-pass membrane protein</topology>
    </subcellularLocation>
</comment>
<evidence type="ECO:0000256" key="6">
    <source>
        <dbReference type="ARBA" id="ARBA00022777"/>
    </source>
</evidence>
<dbReference type="Proteomes" id="UP000243797">
    <property type="component" value="Unassembled WGS sequence"/>
</dbReference>
<keyword evidence="9 11" id="KW-0472">Membrane</keyword>
<feature type="transmembrane region" description="Helical" evidence="11">
    <location>
        <begin position="651"/>
        <end position="671"/>
    </location>
</feature>
<evidence type="ECO:0000256" key="2">
    <source>
        <dbReference type="ARBA" id="ARBA00010794"/>
    </source>
</evidence>
<sequence length="909" mass="100734">MPDDDKPNDRPPVLRDRSPRPYTLQDYTLSKDHNARSNSSGALTPPRFDLDTSPKTPSFSRRSSAPDHEGSESGTEADDERPQLLRALPPATIRSHKGLKHSDGSASPLLTPTQLDWQGRILSKEYIDERRRSRRAKEEDEHKLAQERRKFEIRRTAERIRRLSEAALLGAIGLAVVCGSRIWHLHWQWYLLEVLSQVSAIAGLIAFYPLRLVSVEADRGHVHIWSRFRIPPSFDPATVLYPTFLPVLVSLSLVRQLPELFLPSAILGLASLPPRLFPEWAKQSDINALHWVVSLAPVVTSRGLGHLSRRFPAHLTVIQPPDAALGPSTKSLLLLFPLHQALIPSIHYLTTTSLLPAEKQLLSTALVSVLFFTHSPQISILRSVLWAGGVPILILCTRVLQWNVALARVPTWRLRDFRRSGRQGSVLGDVLNEALSSIRKLLGKAPSTILHESESDDEPSSHVKSRQSRAPSLITTLTFQQKSPDSFSAVDKSPDHLKPWETTERRDSKASGMKRRATISSPMLASFDADVKSPITVRKPRNRKRDWTFNLTAFQATFRKRFFAAYIYCAIIMIVLFPIRMTISEYALSGQEPIFWILSYLLSGLPYPRTALAYLRTHPLRTAFDALQFIIPSNPTIPNLRATLTPPNTRLALIAYFLLVLLLGLALVLTLSPTIEVDTRRKIFHAIMVLMFLPTLYIDPCFCALALSAVLALFLLLEVIRAGQVPPLGTAIGRFVAPYVDGRDLRGPMVVSHVFLLIGCAIPFWLSLAAFERAGEGTETGWELVGDKRETAMVSGVVCVGMGDAAASLIGRRFGRRKWPWIGGKSLEGSAAFAAAVTVGLSLGKIWLRVGGWRDVNAGEGGLGEAMVFLLKAWTAGCGASFMEAVLTGANDNVVVPVALWLLCRGLRV</sequence>
<dbReference type="InParanoid" id="A0A2K1QZS2"/>
<evidence type="ECO:0000256" key="11">
    <source>
        <dbReference type="SAM" id="Phobius"/>
    </source>
</evidence>
<dbReference type="PANTHER" id="PTHR13205:SF15">
    <property type="entry name" value="DOLICHOL KINASE"/>
    <property type="match status" value="1"/>
</dbReference>
<feature type="transmembrane region" description="Helical" evidence="11">
    <location>
        <begin position="189"/>
        <end position="213"/>
    </location>
</feature>
<evidence type="ECO:0000313" key="13">
    <source>
        <dbReference type="Proteomes" id="UP000243797"/>
    </source>
</evidence>
<feature type="transmembrane region" description="Helical" evidence="11">
    <location>
        <begin position="750"/>
        <end position="771"/>
    </location>
</feature>
<feature type="transmembrane region" description="Helical" evidence="11">
    <location>
        <begin position="563"/>
        <end position="583"/>
    </location>
</feature>
<evidence type="ECO:0000256" key="5">
    <source>
        <dbReference type="ARBA" id="ARBA00022692"/>
    </source>
</evidence>
<evidence type="ECO:0000313" key="12">
    <source>
        <dbReference type="EMBL" id="PNS20539.1"/>
    </source>
</evidence>
<dbReference type="AlphaFoldDB" id="A0A2K1QZS2"/>
<evidence type="ECO:0000256" key="1">
    <source>
        <dbReference type="ARBA" id="ARBA00004477"/>
    </source>
</evidence>
<evidence type="ECO:0000256" key="8">
    <source>
        <dbReference type="ARBA" id="ARBA00022989"/>
    </source>
</evidence>
<comment type="caution">
    <text evidence="12">The sequence shown here is derived from an EMBL/GenBank/DDBJ whole genome shotgun (WGS) entry which is preliminary data.</text>
</comment>
<feature type="transmembrane region" description="Helical" evidence="11">
    <location>
        <begin position="683"/>
        <end position="716"/>
    </location>
</feature>
<comment type="similarity">
    <text evidence="2">Belongs to the polyprenol kinase family.</text>
</comment>
<keyword evidence="7" id="KW-0256">Endoplasmic reticulum</keyword>
<dbReference type="EC" id="2.7.1.108" evidence="3"/>
<evidence type="ECO:0000256" key="3">
    <source>
        <dbReference type="ARBA" id="ARBA00012132"/>
    </source>
</evidence>
<evidence type="ECO:0000256" key="7">
    <source>
        <dbReference type="ARBA" id="ARBA00022824"/>
    </source>
</evidence>
<organism evidence="12 13">
    <name type="scientific">Sphaceloma murrayae</name>
    <dbReference type="NCBI Taxonomy" id="2082308"/>
    <lineage>
        <taxon>Eukaryota</taxon>
        <taxon>Fungi</taxon>
        <taxon>Dikarya</taxon>
        <taxon>Ascomycota</taxon>
        <taxon>Pezizomycotina</taxon>
        <taxon>Dothideomycetes</taxon>
        <taxon>Dothideomycetidae</taxon>
        <taxon>Myriangiales</taxon>
        <taxon>Elsinoaceae</taxon>
        <taxon>Sphaceloma</taxon>
    </lineage>
</organism>
<keyword evidence="4" id="KW-0808">Transferase</keyword>
<keyword evidence="5 11" id="KW-0812">Transmembrane</keyword>
<gene>
    <name evidence="12" type="ORF">CAC42_5989</name>
</gene>
<keyword evidence="8 11" id="KW-1133">Transmembrane helix</keyword>
<feature type="compositionally biased region" description="Basic and acidic residues" evidence="10">
    <location>
        <begin position="1"/>
        <end position="19"/>
    </location>
</feature>
<dbReference type="GO" id="GO:0004168">
    <property type="term" value="F:dolichol kinase activity"/>
    <property type="evidence" value="ECO:0007669"/>
    <property type="project" value="UniProtKB-EC"/>
</dbReference>
<keyword evidence="6" id="KW-0418">Kinase</keyword>
<evidence type="ECO:0000256" key="10">
    <source>
        <dbReference type="SAM" id="MobiDB-lite"/>
    </source>
</evidence>